<dbReference type="GeneID" id="6077751"/>
<dbReference type="GO" id="GO:0046982">
    <property type="term" value="F:protein heterodimerization activity"/>
    <property type="evidence" value="ECO:0007669"/>
    <property type="project" value="InterPro"/>
</dbReference>
<dbReference type="InterPro" id="IPR009072">
    <property type="entry name" value="Histone-fold"/>
</dbReference>
<keyword evidence="2" id="KW-1185">Reference proteome</keyword>
<protein>
    <submittedName>
        <fullName evidence="1">Predicted protein</fullName>
    </submittedName>
</protein>
<dbReference type="KEGG" id="lbc:LACBIDRAFT_250677"/>
<evidence type="ECO:0000313" key="1">
    <source>
        <dbReference type="EMBL" id="EDR07331.1"/>
    </source>
</evidence>
<gene>
    <name evidence="1" type="ORF">LACBIDRAFT_250677</name>
</gene>
<accession>B0DE56</accession>
<dbReference type="RefSeq" id="XP_001882262.1">
    <property type="nucleotide sequence ID" value="XM_001882227.1"/>
</dbReference>
<dbReference type="Gene3D" id="1.10.20.10">
    <property type="entry name" value="Histone, subunit A"/>
    <property type="match status" value="1"/>
</dbReference>
<dbReference type="HOGENOM" id="CLU_2892052_0_0_1"/>
<evidence type="ECO:0000313" key="2">
    <source>
        <dbReference type="Proteomes" id="UP000001194"/>
    </source>
</evidence>
<name>B0DE56_LACBS</name>
<proteinExistence type="predicted"/>
<dbReference type="STRING" id="486041.B0DE56"/>
<reference evidence="1 2" key="1">
    <citation type="journal article" date="2008" name="Nature">
        <title>The genome of Laccaria bicolor provides insights into mycorrhizal symbiosis.</title>
        <authorList>
            <person name="Martin F."/>
            <person name="Aerts A."/>
            <person name="Ahren D."/>
            <person name="Brun A."/>
            <person name="Danchin E.G.J."/>
            <person name="Duchaussoy F."/>
            <person name="Gibon J."/>
            <person name="Kohler A."/>
            <person name="Lindquist E."/>
            <person name="Pereda V."/>
            <person name="Salamov A."/>
            <person name="Shapiro H.J."/>
            <person name="Wuyts J."/>
            <person name="Blaudez D."/>
            <person name="Buee M."/>
            <person name="Brokstein P."/>
            <person name="Canbaeck B."/>
            <person name="Cohen D."/>
            <person name="Courty P.E."/>
            <person name="Coutinho P.M."/>
            <person name="Delaruelle C."/>
            <person name="Detter J.C."/>
            <person name="Deveau A."/>
            <person name="DiFazio S."/>
            <person name="Duplessis S."/>
            <person name="Fraissinet-Tachet L."/>
            <person name="Lucic E."/>
            <person name="Frey-Klett P."/>
            <person name="Fourrey C."/>
            <person name="Feussner I."/>
            <person name="Gay G."/>
            <person name="Grimwood J."/>
            <person name="Hoegger P.J."/>
            <person name="Jain P."/>
            <person name="Kilaru S."/>
            <person name="Labbe J."/>
            <person name="Lin Y.C."/>
            <person name="Legue V."/>
            <person name="Le Tacon F."/>
            <person name="Marmeisse R."/>
            <person name="Melayah D."/>
            <person name="Montanini B."/>
            <person name="Muratet M."/>
            <person name="Nehls U."/>
            <person name="Niculita-Hirzel H."/>
            <person name="Oudot-Le Secq M.P."/>
            <person name="Peter M."/>
            <person name="Quesneville H."/>
            <person name="Rajashekar B."/>
            <person name="Reich M."/>
            <person name="Rouhier N."/>
            <person name="Schmutz J."/>
            <person name="Yin T."/>
            <person name="Chalot M."/>
            <person name="Henrissat B."/>
            <person name="Kuees U."/>
            <person name="Lucas S."/>
            <person name="Van de Peer Y."/>
            <person name="Podila G.K."/>
            <person name="Polle A."/>
            <person name="Pukkila P.J."/>
            <person name="Richardson P.M."/>
            <person name="Rouze P."/>
            <person name="Sanders I.R."/>
            <person name="Stajich J.E."/>
            <person name="Tunlid A."/>
            <person name="Tuskan G."/>
            <person name="Grigoriev I.V."/>
        </authorList>
    </citation>
    <scope>NUCLEOTIDE SEQUENCE [LARGE SCALE GENOMIC DNA]</scope>
    <source>
        <strain evidence="2">S238N-H82 / ATCC MYA-4686</strain>
    </source>
</reference>
<dbReference type="EMBL" id="DS547105">
    <property type="protein sequence ID" value="EDR07331.1"/>
    <property type="molecule type" value="Genomic_DNA"/>
</dbReference>
<dbReference type="AlphaFoldDB" id="B0DE56"/>
<dbReference type="InParanoid" id="B0DE56"/>
<sequence>FYKETCGVWKIFLEMCVIHDSVTHTEHAKRTTVTALNVVCTPRRSGARYMILVHQLVYIGSLL</sequence>
<dbReference type="Proteomes" id="UP000001194">
    <property type="component" value="Unassembled WGS sequence"/>
</dbReference>
<organism evidence="2">
    <name type="scientific">Laccaria bicolor (strain S238N-H82 / ATCC MYA-4686)</name>
    <name type="common">Bicoloured deceiver</name>
    <name type="synonym">Laccaria laccata var. bicolor</name>
    <dbReference type="NCBI Taxonomy" id="486041"/>
    <lineage>
        <taxon>Eukaryota</taxon>
        <taxon>Fungi</taxon>
        <taxon>Dikarya</taxon>
        <taxon>Basidiomycota</taxon>
        <taxon>Agaricomycotina</taxon>
        <taxon>Agaricomycetes</taxon>
        <taxon>Agaricomycetidae</taxon>
        <taxon>Agaricales</taxon>
        <taxon>Agaricineae</taxon>
        <taxon>Hydnangiaceae</taxon>
        <taxon>Laccaria</taxon>
    </lineage>
</organism>
<feature type="non-terminal residue" evidence="1">
    <location>
        <position position="1"/>
    </location>
</feature>